<evidence type="ECO:0000256" key="3">
    <source>
        <dbReference type="ARBA" id="ARBA00023125"/>
    </source>
</evidence>
<dbReference type="FunFam" id="1.10.10.10:FF:000056">
    <property type="entry name" value="IclR family transcriptional regulator"/>
    <property type="match status" value="1"/>
</dbReference>
<protein>
    <recommendedName>
        <fullName evidence="7">Glycerol operon regulatory protein</fullName>
    </recommendedName>
</protein>
<dbReference type="GO" id="GO:0003677">
    <property type="term" value="F:DNA binding"/>
    <property type="evidence" value="ECO:0007669"/>
    <property type="project" value="UniProtKB-KW"/>
</dbReference>
<dbReference type="Pfam" id="PF01614">
    <property type="entry name" value="IclR_C"/>
    <property type="match status" value="1"/>
</dbReference>
<feature type="domain" description="IclR-ED" evidence="9">
    <location>
        <begin position="71"/>
        <end position="257"/>
    </location>
</feature>
<dbReference type="InterPro" id="IPR036388">
    <property type="entry name" value="WH-like_DNA-bd_sf"/>
</dbReference>
<dbReference type="GO" id="GO:0003700">
    <property type="term" value="F:DNA-binding transcription factor activity"/>
    <property type="evidence" value="ECO:0007669"/>
    <property type="project" value="TreeGrafter"/>
</dbReference>
<evidence type="ECO:0000256" key="7">
    <source>
        <dbReference type="ARBA" id="ARBA00070406"/>
    </source>
</evidence>
<dbReference type="KEGG" id="sfeu:IM697_31960"/>
<dbReference type="InterPro" id="IPR005471">
    <property type="entry name" value="Tscrpt_reg_IclR_N"/>
</dbReference>
<keyword evidence="4" id="KW-0010">Activator</keyword>
<accession>A0A7M2SFB6</accession>
<dbReference type="Gene3D" id="3.30.450.40">
    <property type="match status" value="1"/>
</dbReference>
<gene>
    <name evidence="10" type="ORF">IM697_31960</name>
</gene>
<keyword evidence="3" id="KW-0238">DNA-binding</keyword>
<dbReference type="PANTHER" id="PTHR30136">
    <property type="entry name" value="HELIX-TURN-HELIX TRANSCRIPTIONAL REGULATOR, ICLR FAMILY"/>
    <property type="match status" value="1"/>
</dbReference>
<dbReference type="SUPFAM" id="SSF46785">
    <property type="entry name" value="Winged helix' DNA-binding domain"/>
    <property type="match status" value="1"/>
</dbReference>
<dbReference type="Pfam" id="PF09339">
    <property type="entry name" value="HTH_IclR"/>
    <property type="match status" value="1"/>
</dbReference>
<dbReference type="SUPFAM" id="SSF55781">
    <property type="entry name" value="GAF domain-like"/>
    <property type="match status" value="1"/>
</dbReference>
<proteinExistence type="predicted"/>
<evidence type="ECO:0000256" key="1">
    <source>
        <dbReference type="ARBA" id="ARBA00022798"/>
    </source>
</evidence>
<evidence type="ECO:0000256" key="2">
    <source>
        <dbReference type="ARBA" id="ARBA00023015"/>
    </source>
</evidence>
<feature type="domain" description="HTH iclR-type" evidence="8">
    <location>
        <begin position="10"/>
        <end position="71"/>
    </location>
</feature>
<dbReference type="EMBL" id="CP063373">
    <property type="protein sequence ID" value="QOV34689.1"/>
    <property type="molecule type" value="Genomic_DNA"/>
</dbReference>
<dbReference type="Proteomes" id="UP000594205">
    <property type="component" value="Chromosome"/>
</dbReference>
<dbReference type="AlphaFoldDB" id="A0A7M2SFB6"/>
<evidence type="ECO:0000256" key="6">
    <source>
        <dbReference type="ARBA" id="ARBA00058938"/>
    </source>
</evidence>
<reference evidence="10 11" key="1">
    <citation type="submission" date="2020-10" db="EMBL/GenBank/DDBJ databases">
        <title>Streptomyces ferrugineus complate genome analysis.</title>
        <authorList>
            <person name="Anwar N."/>
        </authorList>
    </citation>
    <scope>NUCLEOTIDE SEQUENCE [LARGE SCALE GENOMIC DNA]</scope>
    <source>
        <strain evidence="10 11">CCTCC AA2014009</strain>
    </source>
</reference>
<dbReference type="InterPro" id="IPR050707">
    <property type="entry name" value="HTH_MetabolicPath_Reg"/>
</dbReference>
<dbReference type="InterPro" id="IPR014757">
    <property type="entry name" value="Tscrpt_reg_IclR_C"/>
</dbReference>
<dbReference type="Gene3D" id="1.10.10.10">
    <property type="entry name" value="Winged helix-like DNA-binding domain superfamily/Winged helix DNA-binding domain"/>
    <property type="match status" value="1"/>
</dbReference>
<dbReference type="GO" id="GO:0006071">
    <property type="term" value="P:glycerol metabolic process"/>
    <property type="evidence" value="ECO:0007669"/>
    <property type="project" value="UniProtKB-KW"/>
</dbReference>
<evidence type="ECO:0000256" key="4">
    <source>
        <dbReference type="ARBA" id="ARBA00023159"/>
    </source>
</evidence>
<dbReference type="PROSITE" id="PS51078">
    <property type="entry name" value="ICLR_ED"/>
    <property type="match status" value="1"/>
</dbReference>
<dbReference type="InterPro" id="IPR029016">
    <property type="entry name" value="GAF-like_dom_sf"/>
</dbReference>
<evidence type="ECO:0000313" key="10">
    <source>
        <dbReference type="EMBL" id="QOV34689.1"/>
    </source>
</evidence>
<keyword evidence="1" id="KW-0319">Glycerol metabolism</keyword>
<dbReference type="GO" id="GO:0045892">
    <property type="term" value="P:negative regulation of DNA-templated transcription"/>
    <property type="evidence" value="ECO:0007669"/>
    <property type="project" value="TreeGrafter"/>
</dbReference>
<dbReference type="InterPro" id="IPR036390">
    <property type="entry name" value="WH_DNA-bd_sf"/>
</dbReference>
<evidence type="ECO:0000256" key="5">
    <source>
        <dbReference type="ARBA" id="ARBA00023163"/>
    </source>
</evidence>
<evidence type="ECO:0000259" key="8">
    <source>
        <dbReference type="PROSITE" id="PS51077"/>
    </source>
</evidence>
<keyword evidence="2" id="KW-0805">Transcription regulation</keyword>
<comment type="function">
    <text evidence="6">May be an activator protein for the gylABX operon.</text>
</comment>
<dbReference type="SMART" id="SM00346">
    <property type="entry name" value="HTH_ICLR"/>
    <property type="match status" value="1"/>
</dbReference>
<keyword evidence="5" id="KW-0804">Transcription</keyword>
<dbReference type="PANTHER" id="PTHR30136:SF24">
    <property type="entry name" value="HTH-TYPE TRANSCRIPTIONAL REPRESSOR ALLR"/>
    <property type="match status" value="1"/>
</dbReference>
<dbReference type="PROSITE" id="PS51077">
    <property type="entry name" value="HTH_ICLR"/>
    <property type="match status" value="1"/>
</dbReference>
<dbReference type="RefSeq" id="WP_194039559.1">
    <property type="nucleotide sequence ID" value="NZ_CP063373.1"/>
</dbReference>
<evidence type="ECO:0000313" key="11">
    <source>
        <dbReference type="Proteomes" id="UP000594205"/>
    </source>
</evidence>
<evidence type="ECO:0000259" key="9">
    <source>
        <dbReference type="PROSITE" id="PS51078"/>
    </source>
</evidence>
<name>A0A7M2SFB6_9ACTN</name>
<sequence length="259" mass="28519">MGARDGPTLIGSVQRAFRLLEAVSAHENGAPAKQLARETDLPLATAYHLLRTLVHDGYVRKLDDGGFILGERLQTLHTAGRTQALLSRIRPTLAALRDELSTAAYLTFYEEGEIRVAEIVDGPRAPRVDLWVGFEDSGHATALGKSVLRELDDEERKDYLSRHALADLTPRTITDPPELLRRLDSSPLAPAVTDMEEYSLGTVCVAVPVYSGTTLGSLGVSLRADRRFRLEETRARLEEVRARLIPTASRITRGLSLTI</sequence>
<organism evidence="10 11">
    <name type="scientific">Streptomyces ferrugineus</name>
    <dbReference type="NCBI Taxonomy" id="1413221"/>
    <lineage>
        <taxon>Bacteria</taxon>
        <taxon>Bacillati</taxon>
        <taxon>Actinomycetota</taxon>
        <taxon>Actinomycetes</taxon>
        <taxon>Kitasatosporales</taxon>
        <taxon>Streptomycetaceae</taxon>
        <taxon>Streptomyces</taxon>
    </lineage>
</organism>
<keyword evidence="11" id="KW-1185">Reference proteome</keyword>